<dbReference type="PANTHER" id="PTHR43227:SF11">
    <property type="entry name" value="BLL4140 PROTEIN"/>
    <property type="match status" value="1"/>
</dbReference>
<keyword evidence="6 7" id="KW-0472">Membrane</keyword>
<evidence type="ECO:0000313" key="10">
    <source>
        <dbReference type="Proteomes" id="UP000198565"/>
    </source>
</evidence>
<protein>
    <submittedName>
        <fullName evidence="9">Carbohydrate ABC transporter membrane protein 1, CUT1 family (TC 3.A.1.1.-)</fullName>
    </submittedName>
</protein>
<comment type="similarity">
    <text evidence="7">Belongs to the binding-protein-dependent transport system permease family.</text>
</comment>
<comment type="subcellular location">
    <subcellularLocation>
        <location evidence="1 7">Cell membrane</location>
        <topology evidence="1 7">Multi-pass membrane protein</topology>
    </subcellularLocation>
</comment>
<feature type="domain" description="ABC transmembrane type-1" evidence="8">
    <location>
        <begin position="89"/>
        <end position="307"/>
    </location>
</feature>
<dbReference type="Gene3D" id="1.10.3720.10">
    <property type="entry name" value="MetI-like"/>
    <property type="match status" value="1"/>
</dbReference>
<dbReference type="Proteomes" id="UP000198565">
    <property type="component" value="Unassembled WGS sequence"/>
</dbReference>
<evidence type="ECO:0000256" key="2">
    <source>
        <dbReference type="ARBA" id="ARBA00022448"/>
    </source>
</evidence>
<dbReference type="AlphaFoldDB" id="A0A1I4HLE2"/>
<dbReference type="STRING" id="334253.SAMN04487943_101474"/>
<feature type="transmembrane region" description="Helical" evidence="7">
    <location>
        <begin position="225"/>
        <end position="243"/>
    </location>
</feature>
<gene>
    <name evidence="9" type="ORF">SAMN04487943_101474</name>
</gene>
<feature type="transmembrane region" description="Helical" evidence="7">
    <location>
        <begin position="93"/>
        <end position="117"/>
    </location>
</feature>
<proteinExistence type="inferred from homology"/>
<reference evidence="10" key="1">
    <citation type="submission" date="2016-10" db="EMBL/GenBank/DDBJ databases">
        <authorList>
            <person name="Varghese N."/>
            <person name="Submissions S."/>
        </authorList>
    </citation>
    <scope>NUCLEOTIDE SEQUENCE [LARGE SCALE GENOMIC DNA]</scope>
    <source>
        <strain evidence="10">CGMCC 1.4250</strain>
    </source>
</reference>
<dbReference type="Pfam" id="PF00528">
    <property type="entry name" value="BPD_transp_1"/>
    <property type="match status" value="1"/>
</dbReference>
<keyword evidence="10" id="KW-1185">Reference proteome</keyword>
<dbReference type="GO" id="GO:0005886">
    <property type="term" value="C:plasma membrane"/>
    <property type="evidence" value="ECO:0007669"/>
    <property type="project" value="UniProtKB-SubCell"/>
</dbReference>
<evidence type="ECO:0000256" key="4">
    <source>
        <dbReference type="ARBA" id="ARBA00022692"/>
    </source>
</evidence>
<keyword evidence="4 7" id="KW-0812">Transmembrane</keyword>
<evidence type="ECO:0000256" key="6">
    <source>
        <dbReference type="ARBA" id="ARBA00023136"/>
    </source>
</evidence>
<dbReference type="GO" id="GO:0055085">
    <property type="term" value="P:transmembrane transport"/>
    <property type="evidence" value="ECO:0007669"/>
    <property type="project" value="InterPro"/>
</dbReference>
<dbReference type="OrthoDB" id="9785836at2"/>
<organism evidence="9 10">
    <name type="scientific">Gracilibacillus orientalis</name>
    <dbReference type="NCBI Taxonomy" id="334253"/>
    <lineage>
        <taxon>Bacteria</taxon>
        <taxon>Bacillati</taxon>
        <taxon>Bacillota</taxon>
        <taxon>Bacilli</taxon>
        <taxon>Bacillales</taxon>
        <taxon>Bacillaceae</taxon>
        <taxon>Gracilibacillus</taxon>
    </lineage>
</organism>
<dbReference type="InterPro" id="IPR050809">
    <property type="entry name" value="UgpAE/MalFG_permease"/>
</dbReference>
<evidence type="ECO:0000256" key="3">
    <source>
        <dbReference type="ARBA" id="ARBA00022475"/>
    </source>
</evidence>
<keyword evidence="2 7" id="KW-0813">Transport</keyword>
<evidence type="ECO:0000256" key="1">
    <source>
        <dbReference type="ARBA" id="ARBA00004651"/>
    </source>
</evidence>
<dbReference type="InterPro" id="IPR000515">
    <property type="entry name" value="MetI-like"/>
</dbReference>
<sequence length="319" mass="35714">MGVKSEIITSDIKANKKKSFIKRYFGQFDLQMMVIPGLLFIFIFNYIPMYGVIMAFQDYDIFEGMMGSSWAGLEHFKMFFSDPRFLEIMRNTFVISGLKILICFPAPIMLALMLNEVKNMAFKRTVQTITYLPHFLSWVIVAGFTMSILSTDNGSLNIVLEKIGLIDGSISFLAIPEYFWTIIVSTNLWKSIGFASIVYIAAIAGVDQQLYEAAALDGASRFKQIFLITIPSIMPIIVIFFILEVGNLLNAGFEDLLILGDSAILRSVSDVIDTYVYRVGIGSGRYSYATAIGLFKALISVGLLTLANYIARRNGNSLW</sequence>
<dbReference type="InterPro" id="IPR035906">
    <property type="entry name" value="MetI-like_sf"/>
</dbReference>
<name>A0A1I4HLE2_9BACI</name>
<evidence type="ECO:0000256" key="5">
    <source>
        <dbReference type="ARBA" id="ARBA00022989"/>
    </source>
</evidence>
<feature type="transmembrane region" description="Helical" evidence="7">
    <location>
        <begin position="129"/>
        <end position="149"/>
    </location>
</feature>
<dbReference type="EMBL" id="FOTR01000001">
    <property type="protein sequence ID" value="SFL42321.1"/>
    <property type="molecule type" value="Genomic_DNA"/>
</dbReference>
<evidence type="ECO:0000256" key="7">
    <source>
        <dbReference type="RuleBase" id="RU363032"/>
    </source>
</evidence>
<feature type="transmembrane region" description="Helical" evidence="7">
    <location>
        <begin position="32"/>
        <end position="56"/>
    </location>
</feature>
<keyword evidence="5 7" id="KW-1133">Transmembrane helix</keyword>
<feature type="transmembrane region" description="Helical" evidence="7">
    <location>
        <begin position="178"/>
        <end position="204"/>
    </location>
</feature>
<evidence type="ECO:0000259" key="8">
    <source>
        <dbReference type="PROSITE" id="PS50928"/>
    </source>
</evidence>
<keyword evidence="3" id="KW-1003">Cell membrane</keyword>
<accession>A0A1I4HLE2</accession>
<dbReference type="PANTHER" id="PTHR43227">
    <property type="entry name" value="BLL4140 PROTEIN"/>
    <property type="match status" value="1"/>
</dbReference>
<dbReference type="SUPFAM" id="SSF161098">
    <property type="entry name" value="MetI-like"/>
    <property type="match status" value="1"/>
</dbReference>
<feature type="transmembrane region" description="Helical" evidence="7">
    <location>
        <begin position="286"/>
        <end position="311"/>
    </location>
</feature>
<dbReference type="PROSITE" id="PS50928">
    <property type="entry name" value="ABC_TM1"/>
    <property type="match status" value="1"/>
</dbReference>
<evidence type="ECO:0000313" key="9">
    <source>
        <dbReference type="EMBL" id="SFL42321.1"/>
    </source>
</evidence>
<dbReference type="CDD" id="cd06261">
    <property type="entry name" value="TM_PBP2"/>
    <property type="match status" value="1"/>
</dbReference>